<dbReference type="Proteomes" id="UP000252731">
    <property type="component" value="Unassembled WGS sequence"/>
</dbReference>
<keyword evidence="3" id="KW-1185">Reference proteome</keyword>
<dbReference type="PANTHER" id="PTHR34047:SF8">
    <property type="entry name" value="PROTEIN YKFC"/>
    <property type="match status" value="1"/>
</dbReference>
<dbReference type="InterPro" id="IPR000477">
    <property type="entry name" value="RT_dom"/>
</dbReference>
<dbReference type="SUPFAM" id="SSF56672">
    <property type="entry name" value="DNA/RNA polymerases"/>
    <property type="match status" value="1"/>
</dbReference>
<dbReference type="NCBIfam" id="TIGR04416">
    <property type="entry name" value="group_II_RT_mat"/>
    <property type="match status" value="1"/>
</dbReference>
<proteinExistence type="predicted"/>
<evidence type="ECO:0000259" key="1">
    <source>
        <dbReference type="PROSITE" id="PS50878"/>
    </source>
</evidence>
<organism evidence="2 3">
    <name type="scientific">Cytobacillus firmus</name>
    <name type="common">Bacillus firmus</name>
    <dbReference type="NCBI Taxonomy" id="1399"/>
    <lineage>
        <taxon>Bacteria</taxon>
        <taxon>Bacillati</taxon>
        <taxon>Bacillota</taxon>
        <taxon>Bacilli</taxon>
        <taxon>Bacillales</taxon>
        <taxon>Bacillaceae</taxon>
        <taxon>Cytobacillus</taxon>
    </lineage>
</organism>
<dbReference type="Pfam" id="PF00078">
    <property type="entry name" value="RVT_1"/>
    <property type="match status" value="1"/>
</dbReference>
<evidence type="ECO:0000313" key="2">
    <source>
        <dbReference type="EMBL" id="RBP87843.1"/>
    </source>
</evidence>
<keyword evidence="2" id="KW-0548">Nucleotidyltransferase</keyword>
<dbReference type="CDD" id="cd01651">
    <property type="entry name" value="RT_G2_intron"/>
    <property type="match status" value="1"/>
</dbReference>
<reference evidence="2 3" key="1">
    <citation type="submission" date="2018-06" db="EMBL/GenBank/DDBJ databases">
        <title>Freshwater and sediment microbial communities from various areas in North America, analyzing microbe dynamics in response to fracking.</title>
        <authorList>
            <person name="Lamendella R."/>
        </authorList>
    </citation>
    <scope>NUCLEOTIDE SEQUENCE [LARGE SCALE GENOMIC DNA]</scope>
    <source>
        <strain evidence="2 3">14_TX</strain>
    </source>
</reference>
<dbReference type="AlphaFoldDB" id="A0A366JK59"/>
<gene>
    <name evidence="2" type="ORF">DFO70_11732</name>
</gene>
<dbReference type="InterPro" id="IPR043502">
    <property type="entry name" value="DNA/RNA_pol_sf"/>
</dbReference>
<dbReference type="SMART" id="SM00507">
    <property type="entry name" value="HNHc"/>
    <property type="match status" value="1"/>
</dbReference>
<accession>A0A366JK59</accession>
<dbReference type="PROSITE" id="PS50878">
    <property type="entry name" value="RT_POL"/>
    <property type="match status" value="1"/>
</dbReference>
<dbReference type="GO" id="GO:0003964">
    <property type="term" value="F:RNA-directed DNA polymerase activity"/>
    <property type="evidence" value="ECO:0007669"/>
    <property type="project" value="UniProtKB-KW"/>
</dbReference>
<evidence type="ECO:0000313" key="3">
    <source>
        <dbReference type="Proteomes" id="UP000252731"/>
    </source>
</evidence>
<dbReference type="CDD" id="cd00085">
    <property type="entry name" value="HNHc"/>
    <property type="match status" value="1"/>
</dbReference>
<keyword evidence="2" id="KW-0808">Transferase</keyword>
<keyword evidence="2" id="KW-0695">RNA-directed DNA polymerase</keyword>
<protein>
    <submittedName>
        <fullName evidence="2">Group II intron reverse transcriptase/maturase</fullName>
    </submittedName>
</protein>
<dbReference type="InterPro" id="IPR030931">
    <property type="entry name" value="Group_II_RT_mat"/>
</dbReference>
<sequence>MALNLKKKRLRHNEFYDMQATLDQLYQDSLNNRETSDIMSLITSRENVRLAYRNIKRNGGSLTKGVNKTNIINIADKNIDELVSYVRKRLQNFQPHSIKRVYIPKDFSEERRPLGIPTIEDRIIQQCILQILEPICEAKFHKHSYGFRPTRSAHHAIARTQHLMNTNGLHYVVDIDIKGFFDNINHGKLLRQIWNIGIRDKNLISVISKMLKANIIGEGRMDKGTPQGGIISPLLSNIVLNELDWWISSQWETFQSKKTYSNKGKQDRELKKTRLKEVFIVRYADDFKIFCRDINVAKRMFSATKMWLKERLGLEVSNKKSKITNLRKNYTEFLGFKLKVTPRANTRHGYASISDVSDKAVRKMKINLKKSIKTIQYSKEHKKLEVDRMNSKIRGYHNYYKAATRVNITFVRMNFVLSKVIHNRLKSQSSNVGTESKTYNKLYGQYKFKKIFIDGKPIFPIAGIKLEIPKNFKKDINNFTKEGRAAIHNSLKAVDSEMLVYLLKNPVINESVEFNDNRISLFVAQNGKCAISGQPLTIGRMHTHHKKPRNSGGTDKYSNLIIVSNFVHTLIHATKEETIKRYINLENLSLKQIDKINVLRKLLKLQPIVA</sequence>
<name>A0A366JK59_CYTFI</name>
<dbReference type="InterPro" id="IPR051083">
    <property type="entry name" value="GrpII_Intron_Splice-Mob/Def"/>
</dbReference>
<dbReference type="InterPro" id="IPR003615">
    <property type="entry name" value="HNH_nuc"/>
</dbReference>
<dbReference type="PANTHER" id="PTHR34047">
    <property type="entry name" value="NUCLEAR INTRON MATURASE 1, MITOCHONDRIAL-RELATED"/>
    <property type="match status" value="1"/>
</dbReference>
<dbReference type="EMBL" id="QNSF01000017">
    <property type="protein sequence ID" value="RBP87843.1"/>
    <property type="molecule type" value="Genomic_DNA"/>
</dbReference>
<dbReference type="OrthoDB" id="9793236at2"/>
<dbReference type="Gene3D" id="1.10.30.50">
    <property type="match status" value="1"/>
</dbReference>
<feature type="domain" description="Reverse transcriptase" evidence="1">
    <location>
        <begin position="84"/>
        <end position="338"/>
    </location>
</feature>
<comment type="caution">
    <text evidence="2">The sequence shown here is derived from an EMBL/GenBank/DDBJ whole genome shotgun (WGS) entry which is preliminary data.</text>
</comment>